<dbReference type="Proteomes" id="UP000295662">
    <property type="component" value="Unassembled WGS sequence"/>
</dbReference>
<dbReference type="GO" id="GO:0005509">
    <property type="term" value="F:calcium ion binding"/>
    <property type="evidence" value="ECO:0007669"/>
    <property type="project" value="InterPro"/>
</dbReference>
<dbReference type="NCBIfam" id="TIGR03696">
    <property type="entry name" value="Rhs_assc_core"/>
    <property type="match status" value="1"/>
</dbReference>
<evidence type="ECO:0000313" key="7">
    <source>
        <dbReference type="Proteomes" id="UP000295662"/>
    </source>
</evidence>
<keyword evidence="3" id="KW-0732">Signal</keyword>
<dbReference type="InterPro" id="IPR006530">
    <property type="entry name" value="YD"/>
</dbReference>
<evidence type="ECO:0000256" key="1">
    <source>
        <dbReference type="ARBA" id="ARBA00004613"/>
    </source>
</evidence>
<feature type="compositionally biased region" description="Acidic residues" evidence="5">
    <location>
        <begin position="340"/>
        <end position="351"/>
    </location>
</feature>
<evidence type="ECO:0000256" key="3">
    <source>
        <dbReference type="ARBA" id="ARBA00022729"/>
    </source>
</evidence>
<keyword evidence="2" id="KW-0964">Secreted</keyword>
<dbReference type="Gene3D" id="4.10.1080.10">
    <property type="entry name" value="TSP type-3 repeat"/>
    <property type="match status" value="1"/>
</dbReference>
<dbReference type="PANTHER" id="PTHR32305:SF15">
    <property type="entry name" value="PROTEIN RHSA-RELATED"/>
    <property type="match status" value="1"/>
</dbReference>
<feature type="compositionally biased region" description="Basic and acidic residues" evidence="5">
    <location>
        <begin position="475"/>
        <end position="484"/>
    </location>
</feature>
<dbReference type="Pfam" id="PF18884">
    <property type="entry name" value="TSP3_bac"/>
    <property type="match status" value="2"/>
</dbReference>
<dbReference type="EMBL" id="SOCA01000001">
    <property type="protein sequence ID" value="TDU80861.1"/>
    <property type="molecule type" value="Genomic_DNA"/>
</dbReference>
<feature type="compositionally biased region" description="Basic and acidic residues" evidence="5">
    <location>
        <begin position="300"/>
        <end position="328"/>
    </location>
</feature>
<dbReference type="InterPro" id="IPR031325">
    <property type="entry name" value="RHS_repeat"/>
</dbReference>
<dbReference type="InterPro" id="IPR028974">
    <property type="entry name" value="TSP_type-3_rpt"/>
</dbReference>
<accession>A0A4R7SPE1</accession>
<dbReference type="InterPro" id="IPR022385">
    <property type="entry name" value="Rhs_assc_core"/>
</dbReference>
<feature type="region of interest" description="Disordered" evidence="5">
    <location>
        <begin position="1010"/>
        <end position="1031"/>
    </location>
</feature>
<evidence type="ECO:0000256" key="2">
    <source>
        <dbReference type="ARBA" id="ARBA00022525"/>
    </source>
</evidence>
<dbReference type="SUPFAM" id="SSF103647">
    <property type="entry name" value="TSP type-3 repeat"/>
    <property type="match status" value="2"/>
</dbReference>
<dbReference type="Gene3D" id="2.180.10.10">
    <property type="entry name" value="RHS repeat-associated core"/>
    <property type="match status" value="4"/>
</dbReference>
<comment type="caution">
    <text evidence="6">The sequence shown here is derived from an EMBL/GenBank/DDBJ whole genome shotgun (WGS) entry which is preliminary data.</text>
</comment>
<dbReference type="PROSITE" id="PS00018">
    <property type="entry name" value="EF_HAND_1"/>
    <property type="match status" value="2"/>
</dbReference>
<feature type="region of interest" description="Disordered" evidence="5">
    <location>
        <begin position="242"/>
        <end position="484"/>
    </location>
</feature>
<dbReference type="OrthoDB" id="173920at2"/>
<organism evidence="6 7">
    <name type="scientific">Prosthecobacter fusiformis</name>
    <dbReference type="NCBI Taxonomy" id="48464"/>
    <lineage>
        <taxon>Bacteria</taxon>
        <taxon>Pseudomonadati</taxon>
        <taxon>Verrucomicrobiota</taxon>
        <taxon>Verrucomicrobiia</taxon>
        <taxon>Verrucomicrobiales</taxon>
        <taxon>Verrucomicrobiaceae</taxon>
        <taxon>Prosthecobacter</taxon>
    </lineage>
</organism>
<dbReference type="Pfam" id="PF05593">
    <property type="entry name" value="RHS_repeat"/>
    <property type="match status" value="3"/>
</dbReference>
<comment type="subcellular location">
    <subcellularLocation>
        <location evidence="1">Secreted</location>
    </subcellularLocation>
</comment>
<dbReference type="InterPro" id="IPR059100">
    <property type="entry name" value="TSP3_bac"/>
</dbReference>
<protein>
    <submittedName>
        <fullName evidence="6">RHS repeat-associated protein</fullName>
    </submittedName>
</protein>
<evidence type="ECO:0000313" key="6">
    <source>
        <dbReference type="EMBL" id="TDU80861.1"/>
    </source>
</evidence>
<keyword evidence="4" id="KW-0106">Calcium</keyword>
<evidence type="ECO:0000256" key="5">
    <source>
        <dbReference type="SAM" id="MobiDB-lite"/>
    </source>
</evidence>
<dbReference type="InterPro" id="IPR050708">
    <property type="entry name" value="T6SS_VgrG/RHS"/>
</dbReference>
<dbReference type="InterPro" id="IPR018247">
    <property type="entry name" value="EF_Hand_1_Ca_BS"/>
</dbReference>
<proteinExistence type="predicted"/>
<dbReference type="NCBIfam" id="TIGR01643">
    <property type="entry name" value="YD_repeat_2x"/>
    <property type="match status" value="4"/>
</dbReference>
<evidence type="ECO:0000256" key="4">
    <source>
        <dbReference type="ARBA" id="ARBA00022837"/>
    </source>
</evidence>
<feature type="compositionally biased region" description="Polar residues" evidence="5">
    <location>
        <begin position="439"/>
        <end position="454"/>
    </location>
</feature>
<gene>
    <name evidence="6" type="ORF">EI77_00161</name>
</gene>
<feature type="region of interest" description="Disordered" evidence="5">
    <location>
        <begin position="2703"/>
        <end position="2723"/>
    </location>
</feature>
<name>A0A4R7SPE1_9BACT</name>
<dbReference type="PANTHER" id="PTHR32305">
    <property type="match status" value="1"/>
</dbReference>
<sequence length="3028" mass="335426">MQHANKRSYALDRLRKYSRHAWALHSVLIASLLLTPVNGVPVLSYEVENGGNIETRQYEDWNGNQAYDVGEHSWVYSTLDYDSDGLVNEREILWGTDPLKRDTDEDGLTDGQEVDLLKGPSNGFNPLLWDTDSDGYSDFDECYYCYSVNYLAGGGYSYYDYDDDGMPNPVDSDPFNPQVSTHSNNPELFWRDENGNGINDNSEGHNYDYDGDGWGNDWDTHPEDYYLYKDWDWDGTNDEYLSDMDGDGVPDYNDPRPQDATPWRDWNYDGFNDTENPDCDGDGYRNDVESDPSNNLLWDDWNRDGRSDSLHDSDGDGRVDSVDTHDNDPTLWSDRNNDGYNDEQQDSDGDGFVDSVDTHDYNPALWSDRNNDGYNDDQDFDGDGVINSNDSHITNPALWSDRNNDGYNDDQDFDGDGVINSNDSHITNPALWSDGDNDGLNTQHEWQLGTNPSKSDSDTDGLLDGEEVAHGTNPNKKDSDDDGLTDHEELIVYSELVVNGKRLDPNDANSVNDTYVDFWMVSSQDTDNDGIPDLIEQSYLGKMNPNNPLDGQGDLDADGFTNLEEYQNGFRFDGNLQIHDMDRDGITDTEEEYWSSIQPGIMFKFWFDDSVQDPDNDGVLNFEEVRYKLDPTNATTHVGITDLEWININCGKNWQMPLLPGDADGDGLPDLWEHRYFLDIRDPATPAENPDGDSLSNLQEYQSSRHPLIRDFGGAVSPPTETPDPLGSSTNQVYDQAYLSSPGNWSVSRSFNVVEAGIAGGDDSLTPRIQTYKIETVDDFPDTEGSTGWITHSDLSHDIYVKADGPQSNACEPTSDIGSHSSGDTCACQHGTENRFRAYVIEPSLESYTFIGLTLSEWNIKWLNGDITYEDIESIRSHHPNVPPWDFHPGHGGFREWETNGPCSVGDNEQKNSWAYMRLVLPQNLPDNAERISVDVEVEKKSEDGAYTRYNYTMEIRPGERYSLFHAGGEAPINGHIKITYKSSGGPPAAPVPQSIADAAGTRYRKFGLNGAPIPDSKPQVQEENGENPEETHIDPFLCQLRHSTSDVYVEAPGLLIPLAVRRSLTSDVWNNRSGLRPEERPYEPFGPGWTSNICSYVCFEDGNKAEVHDEDGSVSTYYRLNTSGGMGGQWYHDRQEHRDVKTRLNSFNATLTSPVNYSGNAANLANFGNIQLNKKFGTKCYYEMVYSTYLHQVLRQDRKDINQPVKSFTYARLSRVEDRAGNQLIYQYDLPGSLIPSKIYDPKRDGHQIWIQQHNGRVVKVRDPNGNDIDYSYQPLNGSSSSITVNGDSPIPYTGYQRSPATVLTKVSKGNGTSEVGYAYRMQLDKEQGTSGTTYHTHLELTALENENHQVYTFGHQLNRSMHSWDGTSTRLSYGLPMRLSTVALPQGLGQLTLETNRSIVPNGGNFAAAAADFYTIIGRQGNPSQSYRYIFRDAEFLEPTGDPQATTSPHAVTYAFKKMDIVAPSANIGDADESKRKETYEFSPINSMALSAVTDRNGRRTEFVYGTGGYDDPIKEINPTSTVSQGKLEKTFDYSAQRLLQTMVDADGVTTNYTFNNLGLRISETVAGPVGVTGGYYKTTEYDTSYYWPPGMVKQEKLDALAVMRGAPLNLSTTIFPPILTTYSTNRYTSVSSSQSLNGQAAVTKTVTDFSGNKRSVTDARGMTTTFDYDSQNRLTQVNYPDGTFKILIYDPCGNLIRERNEEGVFSFYTYDALNRRTSSTIDLNRNGLPNSRYTTVTYDGNGQVVYNGDIVTEVLEYNSLNQAVLEVDARGIHTRRTYDVLGRLLTVSVNHGSGNAQTTSYTYQGSIATNGVAEAGGSVFDVSGYKPVSMTDAMGNVTTYTYDDLYRCIKTTRPDGNVLHTTYDRKGRVTSQSSAALPTWSPGTTGYDTAPTNAEALKFYSKRLKQKSATDTVFITQFFYDALGQVTKTVLPDLNGAWPNLKTEETLYTPHGEVWKQTDKAGVVKRFEYNTAGLLYRSHLDNPSATTATTSIIYDLAGNAVQHSDALSRTTLTHYDKRNRVVKVVSPKVLHYGSGTAESEVSETTYDAMGRVAVVTNPLGYSSRNLYDAAGRVIYKEDAKGNLTRFSYDAGGNVLTVRDARGNITTNSYDHFNQLILTTDAENQQTKFAYDWSGRKILQIDGRAPVGWNADMAYAWVNNYTALSPGVYNMPATSPYSAAFFYDSLGRSVAQNFANTDIVSSTYVLDRKTKDTNARGKATTYTYDMAGRITKKSAPHLATGTSTITSTLTYNLNKGYLTKVVDLTPPASSSYQAETVEYQYDAIGRIIGEESYGRQHTYEYDLVGNRLRSLLASYGATPRIVTTTYDALNRPKTIIDDVQTSSNADDRHTTYEYDRAGRAVKMVSANNQVTLNEYDENGRLIHRWLYQHVTNLTSSGQLAEFNWSYDEVGNVVSQAETWNASGTTPAYTRTTVMTYDNVSRLKTETATDSRYATATTHYQYDGASNRISKEVVVGSAGAIPPGVESGYWAYTYNASNQLTQTRKWADINSTSGTPQEGSTYTYDADGNRTSRVMDGTATLLSRTTKYIWDSWNRLDNVDIPQGLNLTGRKVYQYEYDYRMRRRSVLQSGGGLPTLRTAIVFSGGLSVAEFVRAANSDLTNTSIPAVEYMRGPDMGGGVGGLLGTSRNPPNGNLYKLPTVNEPKKVRYNLSNGRGDIVAQSDGGGILTWSASYEAYGKRPAEAGTNADKQRANSKDEDPTGLLNEGFRYRDIETGVWLSRDPAGFVDGPNLYAYVKQNPWTGWDPDGLATVSELQDKIADVRKAQANARPSKVEGKKLGGGYEQQIRKLEARIAKIEATAKNVNQYFDAIDAVRDIRGDEGRIPFRINAAALDDTDAAHKVFFDTSNAWSGFKINGALTLGPSALMAAAKTPGVLMSRAGIPATSGRGISKHGGIFSSTTNEAGGEIWTSVGRISQNDVAPLVNGGLYKGGGQVDILSGAHGLPSGGFTVDGSMFMDDIARFGNIPGVSVHNFPQLAPQQINNLLKSPNTTIGGFCDSEAVLSPFLK</sequence>
<keyword evidence="7" id="KW-1185">Reference proteome</keyword>
<reference evidence="6 7" key="1">
    <citation type="submission" date="2019-03" db="EMBL/GenBank/DDBJ databases">
        <title>Genomic Encyclopedia of Archaeal and Bacterial Type Strains, Phase II (KMG-II): from individual species to whole genera.</title>
        <authorList>
            <person name="Goeker M."/>
        </authorList>
    </citation>
    <scope>NUCLEOTIDE SEQUENCE [LARGE SCALE GENOMIC DNA]</scope>
    <source>
        <strain evidence="6 7">ATCC 25309</strain>
    </source>
</reference>
<feature type="compositionally biased region" description="Basic and acidic residues" evidence="5">
    <location>
        <begin position="2709"/>
        <end position="2719"/>
    </location>
</feature>